<dbReference type="AlphaFoldDB" id="E8PSE6"/>
<proteinExistence type="predicted"/>
<geneLocation type="plasmid" evidence="2">
    <name>pJARS36</name>
</geneLocation>
<reference evidence="2" key="1">
    <citation type="journal article" date="2012" name="PLoS ONE">
        <title>Novel Plasmids and Resistance Phenotypes in Yersinia pestis: Unique Plasmid Inventory of Strain Java 9 Mediates High Levels of Arsenic Resistance.</title>
        <authorList>
            <person name="Eppinger M."/>
            <person name="Radnedge L."/>
            <person name="Andersen G."/>
            <person name="Vietri N."/>
            <person name="Severson G."/>
            <person name="Mou S."/>
            <person name="Ravel J."/>
            <person name="Worsham P.L."/>
        </authorList>
    </citation>
    <scope>NUCLEOTIDE SEQUENCE [LARGE SCALE GENOMIC DNA]</scope>
    <source>
        <strain evidence="2">Java 9</strain>
        <plasmid evidence="2">pJARS36</plasmid>
    </source>
</reference>
<sequence length="44" mass="5572">MDHNSIYYWSGGYFLWMCFVNFKSVYLYGFFLSKQKKWKRKLIF</sequence>
<dbReference type="EMBL" id="CP002181">
    <property type="protein sequence ID" value="ADW66946.1"/>
    <property type="molecule type" value="Genomic_DNA"/>
</dbReference>
<keyword evidence="1" id="KW-0812">Transmembrane</keyword>
<evidence type="ECO:0000313" key="2">
    <source>
        <dbReference type="EMBL" id="ADW66946.1"/>
    </source>
</evidence>
<keyword evidence="1" id="KW-1133">Transmembrane helix</keyword>
<organism evidence="2">
    <name type="scientific">Yersinia pestis Java 9</name>
    <dbReference type="NCBI Taxonomy" id="880632"/>
    <lineage>
        <taxon>Bacteria</taxon>
        <taxon>Pseudomonadati</taxon>
        <taxon>Pseudomonadota</taxon>
        <taxon>Gammaproteobacteria</taxon>
        <taxon>Enterobacterales</taxon>
        <taxon>Yersiniaceae</taxon>
        <taxon>Yersinia</taxon>
    </lineage>
</organism>
<name>E8PSE6_YERPE</name>
<protein>
    <submittedName>
        <fullName evidence="2">Uncharacterized protein</fullName>
    </submittedName>
</protein>
<keyword evidence="1" id="KW-0472">Membrane</keyword>
<evidence type="ECO:0000256" key="1">
    <source>
        <dbReference type="SAM" id="Phobius"/>
    </source>
</evidence>
<keyword evidence="2" id="KW-0614">Plasmid</keyword>
<accession>E8PSE6</accession>
<feature type="transmembrane region" description="Helical" evidence="1">
    <location>
        <begin position="6"/>
        <end position="31"/>
    </location>
</feature>
<gene>
    <name evidence="2" type="ORF">YPJ_pJARS3622</name>
</gene>